<dbReference type="Pfam" id="PF10397">
    <property type="entry name" value="ADSL_C"/>
    <property type="match status" value="1"/>
</dbReference>
<dbReference type="GO" id="GO:0005829">
    <property type="term" value="C:cytosol"/>
    <property type="evidence" value="ECO:0007669"/>
    <property type="project" value="TreeGrafter"/>
</dbReference>
<dbReference type="SUPFAM" id="SSF48557">
    <property type="entry name" value="L-aspartase-like"/>
    <property type="match status" value="1"/>
</dbReference>
<evidence type="ECO:0000256" key="1">
    <source>
        <dbReference type="ARBA" id="ARBA00023239"/>
    </source>
</evidence>
<dbReference type="EMBL" id="BARV01001909">
    <property type="protein sequence ID" value="GAI01329.1"/>
    <property type="molecule type" value="Genomic_DNA"/>
</dbReference>
<dbReference type="GO" id="GO:0004018">
    <property type="term" value="F:N6-(1,2-dicarboxyethyl)AMP AMP-lyase (fumarate-forming) activity"/>
    <property type="evidence" value="ECO:0007669"/>
    <property type="project" value="TreeGrafter"/>
</dbReference>
<reference evidence="3" key="1">
    <citation type="journal article" date="2014" name="Front. Microbiol.">
        <title>High frequency of phylogenetically diverse reductive dehalogenase-homologous genes in deep subseafloor sedimentary metagenomes.</title>
        <authorList>
            <person name="Kawai M."/>
            <person name="Futagami T."/>
            <person name="Toyoda A."/>
            <person name="Takaki Y."/>
            <person name="Nishi S."/>
            <person name="Hori S."/>
            <person name="Arai W."/>
            <person name="Tsubouchi T."/>
            <person name="Morono Y."/>
            <person name="Uchiyama I."/>
            <person name="Ito T."/>
            <person name="Fujiyama A."/>
            <person name="Inagaki F."/>
            <person name="Takami H."/>
        </authorList>
    </citation>
    <scope>NUCLEOTIDE SEQUENCE</scope>
    <source>
        <strain evidence="3">Expedition CK06-06</strain>
    </source>
</reference>
<keyword evidence="1" id="KW-0456">Lyase</keyword>
<dbReference type="GO" id="GO:0044208">
    <property type="term" value="P:'de novo' AMP biosynthetic process"/>
    <property type="evidence" value="ECO:0007669"/>
    <property type="project" value="TreeGrafter"/>
</dbReference>
<dbReference type="InterPro" id="IPR008948">
    <property type="entry name" value="L-Aspartase-like"/>
</dbReference>
<feature type="domain" description="Adenylosuccinate lyase C-terminal" evidence="2">
    <location>
        <begin position="25"/>
        <end position="110"/>
    </location>
</feature>
<organism evidence="3">
    <name type="scientific">marine sediment metagenome</name>
    <dbReference type="NCBI Taxonomy" id="412755"/>
    <lineage>
        <taxon>unclassified sequences</taxon>
        <taxon>metagenomes</taxon>
        <taxon>ecological metagenomes</taxon>
    </lineage>
</organism>
<dbReference type="SMART" id="SM00998">
    <property type="entry name" value="ADSL_C"/>
    <property type="match status" value="1"/>
</dbReference>
<dbReference type="AlphaFoldDB" id="X1M4M3"/>
<gene>
    <name evidence="3" type="ORF">S06H3_05212</name>
</gene>
<dbReference type="InterPro" id="IPR019468">
    <property type="entry name" value="AdenyloSucc_lyase_C"/>
</dbReference>
<sequence>MLYDRVVRDARVYPVIIKRNLEKYGSFAGTEAILMKLVERGGDRQRMHEKLRKLSFKAWERVMVGEENPLPQLLKQDRTISSKLSGKEIDKLLDPTEHLGDARERCKKFVNGVVKPILLKYKDRLGKRHAPKF</sequence>
<evidence type="ECO:0000259" key="2">
    <source>
        <dbReference type="SMART" id="SM00998"/>
    </source>
</evidence>
<dbReference type="Gene3D" id="1.10.40.30">
    <property type="entry name" value="Fumarase/aspartase (C-terminal domain)"/>
    <property type="match status" value="1"/>
</dbReference>
<dbReference type="GO" id="GO:0070626">
    <property type="term" value="F:(S)-2-(5-amino-1-(5-phospho-D-ribosyl)imidazole-4-carboxamido) succinate lyase (fumarate-forming) activity"/>
    <property type="evidence" value="ECO:0007669"/>
    <property type="project" value="TreeGrafter"/>
</dbReference>
<evidence type="ECO:0000313" key="3">
    <source>
        <dbReference type="EMBL" id="GAI01329.1"/>
    </source>
</evidence>
<dbReference type="PANTHER" id="PTHR43172">
    <property type="entry name" value="ADENYLOSUCCINATE LYASE"/>
    <property type="match status" value="1"/>
</dbReference>
<dbReference type="Gene3D" id="1.20.200.10">
    <property type="entry name" value="Fumarase/aspartase (Central domain)"/>
    <property type="match status" value="1"/>
</dbReference>
<accession>X1M4M3</accession>
<dbReference type="PANTHER" id="PTHR43172:SF1">
    <property type="entry name" value="ADENYLOSUCCINATE LYASE"/>
    <property type="match status" value="1"/>
</dbReference>
<proteinExistence type="predicted"/>
<name>X1M4M3_9ZZZZ</name>
<comment type="caution">
    <text evidence="3">The sequence shown here is derived from an EMBL/GenBank/DDBJ whole genome shotgun (WGS) entry which is preliminary data.</text>
</comment>
<protein>
    <recommendedName>
        <fullName evidence="2">Adenylosuccinate lyase C-terminal domain-containing protein</fullName>
    </recommendedName>
</protein>